<evidence type="ECO:0000256" key="2">
    <source>
        <dbReference type="ARBA" id="ARBA00022679"/>
    </source>
</evidence>
<evidence type="ECO:0000256" key="1">
    <source>
        <dbReference type="ARBA" id="ARBA00004370"/>
    </source>
</evidence>
<dbReference type="PANTHER" id="PTHR48261">
    <property type="entry name" value="ACETYLGLUCOSAMINYLTRANSFERASE"/>
    <property type="match status" value="1"/>
</dbReference>
<dbReference type="GO" id="GO:0016757">
    <property type="term" value="F:glycosyltransferase activity"/>
    <property type="evidence" value="ECO:0007669"/>
    <property type="project" value="InterPro"/>
</dbReference>
<keyword evidence="5" id="KW-0812">Transmembrane</keyword>
<dbReference type="GO" id="GO:0016020">
    <property type="term" value="C:membrane"/>
    <property type="evidence" value="ECO:0007669"/>
    <property type="project" value="UniProtKB-SubCell"/>
</dbReference>
<dbReference type="InterPro" id="IPR029044">
    <property type="entry name" value="Nucleotide-diphossugar_trans"/>
</dbReference>
<evidence type="ECO:0000256" key="4">
    <source>
        <dbReference type="ARBA" id="ARBA00023157"/>
    </source>
</evidence>
<reference evidence="7" key="1">
    <citation type="submission" date="2020-03" db="EMBL/GenBank/DDBJ databases">
        <title>Draft Genome Sequence of Cylindrodendrum hubeiense.</title>
        <authorList>
            <person name="Buettner E."/>
            <person name="Kellner H."/>
        </authorList>
    </citation>
    <scope>NUCLEOTIDE SEQUENCE</scope>
    <source>
        <strain evidence="7">IHI 201604</strain>
    </source>
</reference>
<comment type="caution">
    <text evidence="7">The sequence shown here is derived from an EMBL/GenBank/DDBJ whole genome shotgun (WGS) entry which is preliminary data.</text>
</comment>
<dbReference type="PANTHER" id="PTHR48261:SF2">
    <property type="entry name" value="ACETYLGLUCOSAMINYLTRANSFERASE"/>
    <property type="match status" value="1"/>
</dbReference>
<dbReference type="AlphaFoldDB" id="A0A9P5LBT4"/>
<organism evidence="7 8">
    <name type="scientific">Cylindrodendrum hubeiense</name>
    <dbReference type="NCBI Taxonomy" id="595255"/>
    <lineage>
        <taxon>Eukaryota</taxon>
        <taxon>Fungi</taxon>
        <taxon>Dikarya</taxon>
        <taxon>Ascomycota</taxon>
        <taxon>Pezizomycotina</taxon>
        <taxon>Sordariomycetes</taxon>
        <taxon>Hypocreomycetidae</taxon>
        <taxon>Hypocreales</taxon>
        <taxon>Nectriaceae</taxon>
        <taxon>Cylindrodendrum</taxon>
    </lineage>
</organism>
<gene>
    <name evidence="7" type="ORF">G7Z17_g5353</name>
</gene>
<dbReference type="Gene3D" id="3.90.550.10">
    <property type="entry name" value="Spore Coat Polysaccharide Biosynthesis Protein SpsA, Chain A"/>
    <property type="match status" value="1"/>
</dbReference>
<dbReference type="OrthoDB" id="1733656at2759"/>
<feature type="domain" description="Glycosyl transferase 64" evidence="6">
    <location>
        <begin position="3"/>
        <end position="175"/>
    </location>
</feature>
<sequence>MKLRPNPTYRTKAILLHDDDVHYTPIEMELAFQVWRQQGQYRVTGAFARCVVMGSDGKWKYKSCGNGGYYNMVLTGLLFTHISFLEYYSSEDPMMSQIRDYVDKVFNCEDVAFNYMAAMLSCTSALQVTGPQVAFDARPPGGISTSAKHKKTRHECVDDFKNILGYMPLKNSAVHFGLGSKG</sequence>
<keyword evidence="5" id="KW-1133">Transmembrane helix</keyword>
<keyword evidence="8" id="KW-1185">Reference proteome</keyword>
<dbReference type="InterPro" id="IPR015338">
    <property type="entry name" value="GT64_dom"/>
</dbReference>
<dbReference type="InterPro" id="IPR004263">
    <property type="entry name" value="Exostosin"/>
</dbReference>
<protein>
    <recommendedName>
        <fullName evidence="6">Glycosyl transferase 64 domain-containing protein</fullName>
    </recommendedName>
</protein>
<accession>A0A9P5LBT4</accession>
<evidence type="ECO:0000313" key="7">
    <source>
        <dbReference type="EMBL" id="KAF7550956.1"/>
    </source>
</evidence>
<evidence type="ECO:0000313" key="8">
    <source>
        <dbReference type="Proteomes" id="UP000722485"/>
    </source>
</evidence>
<comment type="subcellular location">
    <subcellularLocation>
        <location evidence="1">Membrane</location>
    </subcellularLocation>
</comment>
<evidence type="ECO:0000256" key="3">
    <source>
        <dbReference type="ARBA" id="ARBA00023136"/>
    </source>
</evidence>
<evidence type="ECO:0000259" key="6">
    <source>
        <dbReference type="Pfam" id="PF09258"/>
    </source>
</evidence>
<dbReference type="EMBL" id="JAANBB010000088">
    <property type="protein sequence ID" value="KAF7550956.1"/>
    <property type="molecule type" value="Genomic_DNA"/>
</dbReference>
<dbReference type="Proteomes" id="UP000722485">
    <property type="component" value="Unassembled WGS sequence"/>
</dbReference>
<name>A0A9P5LBT4_9HYPO</name>
<keyword evidence="3 5" id="KW-0472">Membrane</keyword>
<keyword evidence="2" id="KW-0808">Transferase</keyword>
<dbReference type="SUPFAM" id="SSF53448">
    <property type="entry name" value="Nucleotide-diphospho-sugar transferases"/>
    <property type="match status" value="1"/>
</dbReference>
<feature type="transmembrane region" description="Helical" evidence="5">
    <location>
        <begin position="69"/>
        <end position="89"/>
    </location>
</feature>
<dbReference type="Pfam" id="PF09258">
    <property type="entry name" value="Glyco_transf_64"/>
    <property type="match status" value="1"/>
</dbReference>
<keyword evidence="4" id="KW-1015">Disulfide bond</keyword>
<proteinExistence type="predicted"/>
<evidence type="ECO:0000256" key="5">
    <source>
        <dbReference type="SAM" id="Phobius"/>
    </source>
</evidence>